<keyword evidence="3" id="KW-1185">Reference proteome</keyword>
<name>A0A5N6U7L3_ASPAV</name>
<feature type="region of interest" description="Disordered" evidence="1">
    <location>
        <begin position="1"/>
        <end position="22"/>
    </location>
</feature>
<evidence type="ECO:0000313" key="2">
    <source>
        <dbReference type="EMBL" id="KAE8154645.1"/>
    </source>
</evidence>
<dbReference type="EMBL" id="ML742028">
    <property type="protein sequence ID" value="KAE8154645.1"/>
    <property type="molecule type" value="Genomic_DNA"/>
</dbReference>
<sequence>MSCIKDKNEDTSVFPPLKHSPSNKGFSHLACDGVYRAFSSKGEVIDYRQMSPEELQRCWNSLENMLTQRCLRKEGRSLVWMVGM</sequence>
<dbReference type="OrthoDB" id="3660917at2759"/>
<accession>A0A5N6U7L3</accession>
<protein>
    <submittedName>
        <fullName evidence="2">Uncharacterized protein</fullName>
    </submittedName>
</protein>
<feature type="compositionally biased region" description="Basic and acidic residues" evidence="1">
    <location>
        <begin position="1"/>
        <end position="10"/>
    </location>
</feature>
<dbReference type="Proteomes" id="UP000325780">
    <property type="component" value="Unassembled WGS sequence"/>
</dbReference>
<reference evidence="2 3" key="1">
    <citation type="submission" date="2019-04" db="EMBL/GenBank/DDBJ databases">
        <title>Friends and foes A comparative genomics study of 23 Aspergillus species from section Flavi.</title>
        <authorList>
            <consortium name="DOE Joint Genome Institute"/>
            <person name="Kjaerbolling I."/>
            <person name="Vesth T."/>
            <person name="Frisvad J.C."/>
            <person name="Nybo J.L."/>
            <person name="Theobald S."/>
            <person name="Kildgaard S."/>
            <person name="Isbrandt T."/>
            <person name="Kuo A."/>
            <person name="Sato A."/>
            <person name="Lyhne E.K."/>
            <person name="Kogle M.E."/>
            <person name="Wiebenga A."/>
            <person name="Kun R.S."/>
            <person name="Lubbers R.J."/>
            <person name="Makela M.R."/>
            <person name="Barry K."/>
            <person name="Chovatia M."/>
            <person name="Clum A."/>
            <person name="Daum C."/>
            <person name="Haridas S."/>
            <person name="He G."/>
            <person name="LaButti K."/>
            <person name="Lipzen A."/>
            <person name="Mondo S."/>
            <person name="Riley R."/>
            <person name="Salamov A."/>
            <person name="Simmons B.A."/>
            <person name="Magnuson J.K."/>
            <person name="Henrissat B."/>
            <person name="Mortensen U.H."/>
            <person name="Larsen T.O."/>
            <person name="Devries R.P."/>
            <person name="Grigoriev I.V."/>
            <person name="Machida M."/>
            <person name="Baker S.E."/>
            <person name="Andersen M.R."/>
        </authorList>
    </citation>
    <scope>NUCLEOTIDE SEQUENCE [LARGE SCALE GENOMIC DNA]</scope>
    <source>
        <strain evidence="2 3">IBT 18842</strain>
    </source>
</reference>
<gene>
    <name evidence="2" type="ORF">BDV25DRAFT_147587</name>
</gene>
<proteinExistence type="predicted"/>
<evidence type="ECO:0000256" key="1">
    <source>
        <dbReference type="SAM" id="MobiDB-lite"/>
    </source>
</evidence>
<dbReference type="AlphaFoldDB" id="A0A5N6U7L3"/>
<organism evidence="2 3">
    <name type="scientific">Aspergillus avenaceus</name>
    <dbReference type="NCBI Taxonomy" id="36643"/>
    <lineage>
        <taxon>Eukaryota</taxon>
        <taxon>Fungi</taxon>
        <taxon>Dikarya</taxon>
        <taxon>Ascomycota</taxon>
        <taxon>Pezizomycotina</taxon>
        <taxon>Eurotiomycetes</taxon>
        <taxon>Eurotiomycetidae</taxon>
        <taxon>Eurotiales</taxon>
        <taxon>Aspergillaceae</taxon>
        <taxon>Aspergillus</taxon>
        <taxon>Aspergillus subgen. Circumdati</taxon>
    </lineage>
</organism>
<evidence type="ECO:0000313" key="3">
    <source>
        <dbReference type="Proteomes" id="UP000325780"/>
    </source>
</evidence>